<evidence type="ECO:0000256" key="2">
    <source>
        <dbReference type="ARBA" id="ARBA00023136"/>
    </source>
</evidence>
<dbReference type="PIRSF" id="PIRSF005690">
    <property type="entry name" value="GerBA"/>
    <property type="match status" value="1"/>
</dbReference>
<dbReference type="Pfam" id="PF03323">
    <property type="entry name" value="GerA"/>
    <property type="match status" value="1"/>
</dbReference>
<feature type="transmembrane region" description="Helical" evidence="3">
    <location>
        <begin position="447"/>
        <end position="471"/>
    </location>
</feature>
<dbReference type="AlphaFoldDB" id="A0A926KSX5"/>
<dbReference type="Proteomes" id="UP000650466">
    <property type="component" value="Unassembled WGS sequence"/>
</dbReference>
<gene>
    <name evidence="4" type="ORF">ICC18_22720</name>
</gene>
<feature type="transmembrane region" description="Helical" evidence="3">
    <location>
        <begin position="281"/>
        <end position="302"/>
    </location>
</feature>
<keyword evidence="3" id="KW-1133">Transmembrane helix</keyword>
<accession>A0A926KSX5</accession>
<protein>
    <submittedName>
        <fullName evidence="4">Spore germination protein</fullName>
    </submittedName>
</protein>
<comment type="similarity">
    <text evidence="1">Belongs to the GerABKA family.</text>
</comment>
<dbReference type="GO" id="GO:0009847">
    <property type="term" value="P:spore germination"/>
    <property type="evidence" value="ECO:0007669"/>
    <property type="project" value="InterPro"/>
</dbReference>
<feature type="transmembrane region" description="Helical" evidence="3">
    <location>
        <begin position="401"/>
        <end position="427"/>
    </location>
</feature>
<proteinExistence type="inferred from homology"/>
<keyword evidence="2 3" id="KW-0472">Membrane</keyword>
<evidence type="ECO:0000313" key="5">
    <source>
        <dbReference type="Proteomes" id="UP000650466"/>
    </source>
</evidence>
<reference evidence="4" key="1">
    <citation type="submission" date="2020-09" db="EMBL/GenBank/DDBJ databases">
        <title>Draft Genome Sequence of Paenibacillus sp. WST5.</title>
        <authorList>
            <person name="Bao Z."/>
        </authorList>
    </citation>
    <scope>NUCLEOTIDE SEQUENCE</scope>
    <source>
        <strain evidence="4">WST5</strain>
    </source>
</reference>
<organism evidence="4 5">
    <name type="scientific">Paenibacillus sedimenti</name>
    <dbReference type="NCBI Taxonomy" id="2770274"/>
    <lineage>
        <taxon>Bacteria</taxon>
        <taxon>Bacillati</taxon>
        <taxon>Bacillota</taxon>
        <taxon>Bacilli</taxon>
        <taxon>Bacillales</taxon>
        <taxon>Paenibacillaceae</taxon>
        <taxon>Paenibacillus</taxon>
    </lineage>
</organism>
<dbReference type="InterPro" id="IPR050768">
    <property type="entry name" value="UPF0353/GerABKA_families"/>
</dbReference>
<evidence type="ECO:0000256" key="1">
    <source>
        <dbReference type="ARBA" id="ARBA00005278"/>
    </source>
</evidence>
<dbReference type="EMBL" id="JACVVD010000009">
    <property type="protein sequence ID" value="MBD0382927.1"/>
    <property type="molecule type" value="Genomic_DNA"/>
</dbReference>
<dbReference type="RefSeq" id="WP_188176718.1">
    <property type="nucleotide sequence ID" value="NZ_JACVVD010000009.1"/>
</dbReference>
<comment type="caution">
    <text evidence="4">The sequence shown here is derived from an EMBL/GenBank/DDBJ whole genome shotgun (WGS) entry which is preliminary data.</text>
</comment>
<keyword evidence="5" id="KW-1185">Reference proteome</keyword>
<dbReference type="GO" id="GO:0016020">
    <property type="term" value="C:membrane"/>
    <property type="evidence" value="ECO:0007669"/>
    <property type="project" value="InterPro"/>
</dbReference>
<dbReference type="InterPro" id="IPR004995">
    <property type="entry name" value="Spore_Ger"/>
</dbReference>
<dbReference type="PANTHER" id="PTHR22550:SF5">
    <property type="entry name" value="LEUCINE ZIPPER PROTEIN 4"/>
    <property type="match status" value="1"/>
</dbReference>
<feature type="transmembrane region" description="Helical" evidence="3">
    <location>
        <begin position="323"/>
        <end position="342"/>
    </location>
</feature>
<evidence type="ECO:0000256" key="3">
    <source>
        <dbReference type="SAM" id="Phobius"/>
    </source>
</evidence>
<evidence type="ECO:0000313" key="4">
    <source>
        <dbReference type="EMBL" id="MBD0382927.1"/>
    </source>
</evidence>
<keyword evidence="3" id="KW-0812">Transmembrane</keyword>
<sequence length="538" mass="58872">MFPWNKYRSKGRVFSGKTGAEGGHPLTGKLPLQPSLADNLQHLLLLLGTSPDITIRQFEVGSSRTQVAAVFTDGITDKNMVNEFILHALLIDMDDRSTQDTTADKPLFNFIKTNALMIGEIEIKKDWDGVILSILSGDTVIFVDGCTEALVCGTRGGEMRGVEEPSAQVVIRGPKDGFTESIGTNVALVRRRIRSSHLRLTTMQVGRVTQTDVAVMYINGLANDKIVQEIMKRLSDIEFDSILESGYIEQLIEDNINTPFPTMYNTERPDSVAGNLLEGRIAIFVDGTPFVLLAPATFFMFFQATEDYYQQYIIASAIRLLRYAAFLISIFGPSIYIAAITFHQEMIPTQLLISLAAQRDTVPFPALVEALIMEVAFEILREAGIRMPRAIGQAVSIVGALVLGQAAVEAGIISSAMVIVVSITGISSFSTPAYGMALSARLLRFTMMISAAILGFYGVAIVSIIAIGHLCGLRSFGIPYMAPLAPLISEDHKDILIRFPIKNLFSRPRLISQKNTMRMGESEGHAAAQNIQTGRKSP</sequence>
<dbReference type="PANTHER" id="PTHR22550">
    <property type="entry name" value="SPORE GERMINATION PROTEIN"/>
    <property type="match status" value="1"/>
</dbReference>
<name>A0A926KSX5_9BACL</name>